<dbReference type="RefSeq" id="WP_311163021.1">
    <property type="nucleotide sequence ID" value="NZ_JAVQLW010000006.1"/>
</dbReference>
<proteinExistence type="predicted"/>
<protein>
    <recommendedName>
        <fullName evidence="3">RNA polymerase sigma factor 70 region 4 type 2 domain-containing protein</fullName>
    </recommendedName>
</protein>
<evidence type="ECO:0000313" key="1">
    <source>
        <dbReference type="EMBL" id="MDS9470195.1"/>
    </source>
</evidence>
<sequence length="57" mass="6230">MLVAIRSLPLAQRLALVLLDLLHLGPSQVAHILAIEPLVLARHRIAAREALHNVLAK</sequence>
<organism evidence="1 2">
    <name type="scientific">Paracoccus aurantius</name>
    <dbReference type="NCBI Taxonomy" id="3073814"/>
    <lineage>
        <taxon>Bacteria</taxon>
        <taxon>Pseudomonadati</taxon>
        <taxon>Pseudomonadota</taxon>
        <taxon>Alphaproteobacteria</taxon>
        <taxon>Rhodobacterales</taxon>
        <taxon>Paracoccaceae</taxon>
        <taxon>Paracoccus</taxon>
    </lineage>
</organism>
<comment type="caution">
    <text evidence="1">The sequence shown here is derived from an EMBL/GenBank/DDBJ whole genome shotgun (WGS) entry which is preliminary data.</text>
</comment>
<keyword evidence="2" id="KW-1185">Reference proteome</keyword>
<dbReference type="EMBL" id="JAVQLW010000006">
    <property type="protein sequence ID" value="MDS9470195.1"/>
    <property type="molecule type" value="Genomic_DNA"/>
</dbReference>
<accession>A0ABU2I058</accession>
<reference evidence="2" key="1">
    <citation type="submission" date="2023-07" db="EMBL/GenBank/DDBJ databases">
        <title>Paracoccus sp. MBLB3053 whole genome sequence.</title>
        <authorList>
            <person name="Hwang C.Y."/>
            <person name="Cho E.-S."/>
            <person name="Seo M.-J."/>
        </authorList>
    </citation>
    <scope>NUCLEOTIDE SEQUENCE [LARGE SCALE GENOMIC DNA]</scope>
    <source>
        <strain evidence="2">MBLB3053</strain>
    </source>
</reference>
<dbReference type="SUPFAM" id="SSF88659">
    <property type="entry name" value="Sigma3 and sigma4 domains of RNA polymerase sigma factors"/>
    <property type="match status" value="1"/>
</dbReference>
<evidence type="ECO:0008006" key="3">
    <source>
        <dbReference type="Google" id="ProtNLM"/>
    </source>
</evidence>
<name>A0ABU2I058_9RHOB</name>
<dbReference type="InterPro" id="IPR013324">
    <property type="entry name" value="RNA_pol_sigma_r3/r4-like"/>
</dbReference>
<dbReference type="Proteomes" id="UP001269144">
    <property type="component" value="Unassembled WGS sequence"/>
</dbReference>
<evidence type="ECO:0000313" key="2">
    <source>
        <dbReference type="Proteomes" id="UP001269144"/>
    </source>
</evidence>
<gene>
    <name evidence="1" type="ORF">RGQ15_21845</name>
</gene>